<dbReference type="InterPro" id="IPR021826">
    <property type="entry name" value="PpnN_C"/>
</dbReference>
<evidence type="ECO:0000256" key="3">
    <source>
        <dbReference type="ARBA" id="ARBA00031983"/>
    </source>
</evidence>
<keyword evidence="7" id="KW-1185">Reference proteome</keyword>
<dbReference type="PANTHER" id="PTHR43393">
    <property type="entry name" value="CYTOKININ RIBOSIDE 5'-MONOPHOSPHATE PHOSPHORIBOHYDROLASE"/>
    <property type="match status" value="1"/>
</dbReference>
<gene>
    <name evidence="6" type="ORF">H8792_004750</name>
</gene>
<evidence type="ECO:0000313" key="7">
    <source>
        <dbReference type="Proteomes" id="UP001193680"/>
    </source>
</evidence>
<sequence length="460" mass="51371">MQHIETEEVVIRPQGSLQILSYQEARQLCDVSERGLNDLLRQCTLAVLNTGANEDNGLDLLNKYARFEIKVNVKGRGVQVTIVNAPHHAFVDGELIVGLREHVFAVIRDLLYARNDVLHSGQFDVESSHGITNAIFHIARNAQLMIPNTIPDIVVCWGGHSIPNEEYKYSKQIGYELGLRDLNICTGCGPGVMKGPMKGAVLAQGKQRNHSGRFIGLSEPGIIAAEAPNAFVTELCIMPDIEKRLEAFVRLGHGIVIFPGGPGTMEELLYLLSILLHPNNKDVALPLILTGNHNSQAYFDQIIHFIELTLGEDATQLLEVIIDHPRLVAQKMHTAMSEVRRDRRDSSDAYYFNWRLHIELDLQKPFVPTHDNMAKLNLYKNQPAHELASQLRKAFSGIVAGNVKADGIRQINAKGPFELHGDPAIMRAMDDLLQTFVDQKRMKLDASTYNPCYKINCGDH</sequence>
<dbReference type="SUPFAM" id="SSF102405">
    <property type="entry name" value="MCP/YpsA-like"/>
    <property type="match status" value="1"/>
</dbReference>
<dbReference type="Pfam" id="PF11892">
    <property type="entry name" value="PpnN_C"/>
    <property type="match status" value="1"/>
</dbReference>
<dbReference type="Pfam" id="PF14793">
    <property type="entry name" value="DUF4478"/>
    <property type="match status" value="1"/>
</dbReference>
<dbReference type="EC" id="3.2.2.4" evidence="2"/>
<dbReference type="Proteomes" id="UP001193680">
    <property type="component" value="Unassembled WGS sequence"/>
</dbReference>
<evidence type="ECO:0000256" key="1">
    <source>
        <dbReference type="ARBA" id="ARBA00000274"/>
    </source>
</evidence>
<dbReference type="InterPro" id="IPR037153">
    <property type="entry name" value="PpnN-like_sf"/>
</dbReference>
<accession>A0ABS0BXB2</accession>
<dbReference type="InterPro" id="IPR052341">
    <property type="entry name" value="LOG_family_nucleotidases"/>
</dbReference>
<dbReference type="Gene3D" id="3.30.1850.10">
    <property type="entry name" value="MoCo carrier protein-like"/>
    <property type="match status" value="1"/>
</dbReference>
<evidence type="ECO:0000313" key="6">
    <source>
        <dbReference type="EMBL" id="MBF6057644.1"/>
    </source>
</evidence>
<dbReference type="Gene3D" id="3.40.50.450">
    <property type="match status" value="1"/>
</dbReference>
<dbReference type="EMBL" id="JACBGI020000005">
    <property type="protein sequence ID" value="MBF6057644.1"/>
    <property type="molecule type" value="Genomic_DNA"/>
</dbReference>
<dbReference type="Pfam" id="PF03641">
    <property type="entry name" value="Lysine_decarbox"/>
    <property type="match status" value="1"/>
</dbReference>
<evidence type="ECO:0000259" key="4">
    <source>
        <dbReference type="Pfam" id="PF11892"/>
    </source>
</evidence>
<name>A0ABS0BXB2_9GAMM</name>
<dbReference type="InterPro" id="IPR031100">
    <property type="entry name" value="LOG_fam"/>
</dbReference>
<proteinExistence type="predicted"/>
<dbReference type="PANTHER" id="PTHR43393:SF1">
    <property type="entry name" value="PYRIMIDINE_PURINE NUCLEOTIDE 5'-MONOPHOSPHATE NUCLEOSIDASE"/>
    <property type="match status" value="1"/>
</dbReference>
<dbReference type="RefSeq" id="WP_185977786.1">
    <property type="nucleotide sequence ID" value="NZ_JACBGI020000005.1"/>
</dbReference>
<protein>
    <recommendedName>
        <fullName evidence="3">AMP nucleosidase</fullName>
        <ecNumber evidence="2">3.2.2.4</ecNumber>
    </recommendedName>
    <alternativeName>
        <fullName evidence="3">AMP nucleosidase</fullName>
    </alternativeName>
</protein>
<organism evidence="6 7">
    <name type="scientific">Thiomicrorhabdus heinhorstiae</name>
    <dbReference type="NCBI Taxonomy" id="2748010"/>
    <lineage>
        <taxon>Bacteria</taxon>
        <taxon>Pseudomonadati</taxon>
        <taxon>Pseudomonadota</taxon>
        <taxon>Gammaproteobacteria</taxon>
        <taxon>Thiotrichales</taxon>
        <taxon>Piscirickettsiaceae</taxon>
        <taxon>Thiomicrorhabdus</taxon>
    </lineage>
</organism>
<comment type="caution">
    <text evidence="6">The sequence shown here is derived from an EMBL/GenBank/DDBJ whole genome shotgun (WGS) entry which is preliminary data.</text>
</comment>
<feature type="domain" description="Pyrimidine/purine nucleotide 5'-monophosphate nucleosidase N-terminal" evidence="5">
    <location>
        <begin position="10"/>
        <end position="115"/>
    </location>
</feature>
<dbReference type="NCBIfam" id="NF038390">
    <property type="entry name" value="Nsidase_PpnN"/>
    <property type="match status" value="1"/>
</dbReference>
<dbReference type="InterPro" id="IPR027820">
    <property type="entry name" value="PpnN_N"/>
</dbReference>
<reference evidence="6 7" key="1">
    <citation type="submission" date="2020-11" db="EMBL/GenBank/DDBJ databases">
        <title>Sulfur oxidizing isolate from Hospital Hole Sinkhole.</title>
        <authorList>
            <person name="Scott K.M."/>
        </authorList>
    </citation>
    <scope>NUCLEOTIDE SEQUENCE [LARGE SCALE GENOMIC DNA]</scope>
    <source>
        <strain evidence="6 7">HH1</strain>
    </source>
</reference>
<dbReference type="InterPro" id="IPR049788">
    <property type="entry name" value="PpnN"/>
</dbReference>
<evidence type="ECO:0000259" key="5">
    <source>
        <dbReference type="Pfam" id="PF14793"/>
    </source>
</evidence>
<feature type="domain" description="Pyrimidine/purine nucleotide 5'-monophosphate nucleosidase C-terminal" evidence="4">
    <location>
        <begin position="336"/>
        <end position="455"/>
    </location>
</feature>
<comment type="catalytic activity">
    <reaction evidence="1">
        <text>AMP + H2O = D-ribose 5-phosphate + adenine</text>
        <dbReference type="Rhea" id="RHEA:20129"/>
        <dbReference type="ChEBI" id="CHEBI:15377"/>
        <dbReference type="ChEBI" id="CHEBI:16708"/>
        <dbReference type="ChEBI" id="CHEBI:78346"/>
        <dbReference type="ChEBI" id="CHEBI:456215"/>
        <dbReference type="EC" id="3.2.2.4"/>
    </reaction>
</comment>
<evidence type="ECO:0000256" key="2">
    <source>
        <dbReference type="ARBA" id="ARBA00011985"/>
    </source>
</evidence>